<evidence type="ECO:0000256" key="1">
    <source>
        <dbReference type="SAM" id="Coils"/>
    </source>
</evidence>
<sequence length="598" mass="65995">MKKSTIYFWIFGVVALLVVLLLVWIVVGPSGPIIVSKQTTFLTEPLRSDGLVDYPQAILNMQGKNVSPEENAAIPFLQATWPCELSPEHQPLVCDELQMPMPPVDGMKSLYNEQLRSLVGEQLGKMAPQTGTAPPQPLAQPEVHEIISAAHNTPWTRDQLPAVADWLDEQQPHFAKLHEMNDRPKFYLPSPSLLDHKNDYLFASLLPTVQHQRDAARSLSVRAMLAIGENRPYDAWEDIKTSFRLSNCYSQPGFLIELLVCNAIRGMAIQQLMVLLSSEECDAALLDEIEKYLAGLQPYDEMAPSIDTMERIAGLDAAIAFSTHKVDAQEMLGGGNDAAVGTLTYAPFDRNAMLARLNVWYDRIAATAEIDDLEERQKAMEQLEIDLQAETQGAVTAGNIAGAIFNQTARGELIAQVLAGLLLPAVTQAVWAEERLNLQMQMTRVAVALEKYKLEKGDYPDTLAPLENRIDPALLKDPYSPAQLRYQKRPPGFLVYSVSRDRIDNGGNSHDGEIVAGEWITGSPVSDWKKGDFVIRIPMPKKSLADFFPLNQPADADGDATAPVEEEPLSEEDATTLKEASTPEAPVESAEETATPDE</sequence>
<feature type="transmembrane region" description="Helical" evidence="3">
    <location>
        <begin position="7"/>
        <end position="27"/>
    </location>
</feature>
<protein>
    <recommendedName>
        <fullName evidence="6">Type II secretion system protein GspG C-terminal domain-containing protein</fullName>
    </recommendedName>
</protein>
<feature type="coiled-coil region" evidence="1">
    <location>
        <begin position="363"/>
        <end position="393"/>
    </location>
</feature>
<dbReference type="SUPFAM" id="SSF54523">
    <property type="entry name" value="Pili subunits"/>
    <property type="match status" value="1"/>
</dbReference>
<keyword evidence="1" id="KW-0175">Coiled coil</keyword>
<gene>
    <name evidence="4" type="ORF">LOC68_16915</name>
</gene>
<proteinExistence type="predicted"/>
<keyword evidence="3" id="KW-0472">Membrane</keyword>
<dbReference type="EMBL" id="JAJKFT010000010">
    <property type="protein sequence ID" value="MCC9630076.1"/>
    <property type="molecule type" value="Genomic_DNA"/>
</dbReference>
<feature type="compositionally biased region" description="Acidic residues" evidence="2">
    <location>
        <begin position="564"/>
        <end position="574"/>
    </location>
</feature>
<keyword evidence="3" id="KW-0812">Transmembrane</keyword>
<keyword evidence="5" id="KW-1185">Reference proteome</keyword>
<feature type="region of interest" description="Disordered" evidence="2">
    <location>
        <begin position="548"/>
        <end position="598"/>
    </location>
</feature>
<evidence type="ECO:0008006" key="6">
    <source>
        <dbReference type="Google" id="ProtNLM"/>
    </source>
</evidence>
<organism evidence="4 5">
    <name type="scientific">Blastopirellula sediminis</name>
    <dbReference type="NCBI Taxonomy" id="2894196"/>
    <lineage>
        <taxon>Bacteria</taxon>
        <taxon>Pseudomonadati</taxon>
        <taxon>Planctomycetota</taxon>
        <taxon>Planctomycetia</taxon>
        <taxon>Pirellulales</taxon>
        <taxon>Pirellulaceae</taxon>
        <taxon>Blastopirellula</taxon>
    </lineage>
</organism>
<dbReference type="Proteomes" id="UP001139103">
    <property type="component" value="Unassembled WGS sequence"/>
</dbReference>
<accession>A0A9X1MP04</accession>
<evidence type="ECO:0000313" key="4">
    <source>
        <dbReference type="EMBL" id="MCC9630076.1"/>
    </source>
</evidence>
<dbReference type="InterPro" id="IPR045584">
    <property type="entry name" value="Pilin-like"/>
</dbReference>
<comment type="caution">
    <text evidence="4">The sequence shown here is derived from an EMBL/GenBank/DDBJ whole genome shotgun (WGS) entry which is preliminary data.</text>
</comment>
<dbReference type="AlphaFoldDB" id="A0A9X1MP04"/>
<evidence type="ECO:0000313" key="5">
    <source>
        <dbReference type="Proteomes" id="UP001139103"/>
    </source>
</evidence>
<evidence type="ECO:0000256" key="2">
    <source>
        <dbReference type="SAM" id="MobiDB-lite"/>
    </source>
</evidence>
<reference evidence="4" key="1">
    <citation type="submission" date="2021-11" db="EMBL/GenBank/DDBJ databases">
        <title>Genome sequence.</title>
        <authorList>
            <person name="Sun Q."/>
        </authorList>
    </citation>
    <scope>NUCLEOTIDE SEQUENCE</scope>
    <source>
        <strain evidence="4">JC732</strain>
    </source>
</reference>
<keyword evidence="3" id="KW-1133">Transmembrane helix</keyword>
<dbReference type="RefSeq" id="WP_230220904.1">
    <property type="nucleotide sequence ID" value="NZ_JAJKFT010000010.1"/>
</dbReference>
<evidence type="ECO:0000256" key="3">
    <source>
        <dbReference type="SAM" id="Phobius"/>
    </source>
</evidence>
<feature type="compositionally biased region" description="Acidic residues" evidence="2">
    <location>
        <begin position="589"/>
        <end position="598"/>
    </location>
</feature>
<name>A0A9X1MP04_9BACT</name>